<evidence type="ECO:0000256" key="6">
    <source>
        <dbReference type="ARBA" id="ARBA00023136"/>
    </source>
</evidence>
<dbReference type="CDD" id="cd06261">
    <property type="entry name" value="TM_PBP2"/>
    <property type="match status" value="1"/>
</dbReference>
<keyword evidence="4 7" id="KW-0812">Transmembrane</keyword>
<feature type="transmembrane region" description="Helical" evidence="7">
    <location>
        <begin position="134"/>
        <end position="153"/>
    </location>
</feature>
<sequence>MKFLYKGYLTGPIIGALWAVVMAVTLGVAISFATGEAARPALWGALILGVLTGLVHVWRANRWLSLGVAVVVALGVSAIGLGALQFGAGFAPGSRVALSIVLAGIVAMPLNTILKDLPFGATNRHEFEAAVIRFLTGFGYLFFTAIVIIPFYVMVMTSMKSQQQLMLNPLDFSLELSKGWHLFDSYYELMTKFHFGRYLWTSFYVSVLTVALTLLFSVPGAYAVARLRFSGRKVFSRGILLIYMVPMIVLALPIYIAYSMVGLRNSVFGIVMIYPVTTIPVALYMLQGYFRGLPVEVEEAGLMDGLSRLKVIWKITLPLALPALASVGLYVFMIAWNEFLLAFMLLDDPSKFTLTRGIASLNSSEIPRQHLMAGAVIATVPIMALFLGLERFMTRGLTAGAVKG</sequence>
<reference evidence="9 10" key="1">
    <citation type="journal article" date="2011" name="Int. J. Syst. Evol. Microbiol.">
        <title>Zhongshania antarctica gen. nov., sp. nov. and Zhongshania guokunii sp. nov., gammaproteobacteria respectively isolated from coastal attached (fast) ice and surface seawater of the Antarctic.</title>
        <authorList>
            <person name="Li H.J."/>
            <person name="Zhang X.Y."/>
            <person name="Chen C.X."/>
            <person name="Zhang Y.J."/>
            <person name="Gao Z.M."/>
            <person name="Yu Y."/>
            <person name="Chen X.L."/>
            <person name="Chen B."/>
            <person name="Zhang Y.Z."/>
        </authorList>
    </citation>
    <scope>NUCLEOTIDE SEQUENCE [LARGE SCALE GENOMIC DNA]</scope>
    <source>
        <strain evidence="9 10">15-R06ZXC-3</strain>
    </source>
</reference>
<feature type="transmembrane region" description="Helical" evidence="7">
    <location>
        <begin position="96"/>
        <end position="114"/>
    </location>
</feature>
<evidence type="ECO:0000313" key="9">
    <source>
        <dbReference type="EMBL" id="MEX1663001.1"/>
    </source>
</evidence>
<gene>
    <name evidence="9" type="ORF">AB4874_15305</name>
</gene>
<dbReference type="InterPro" id="IPR035906">
    <property type="entry name" value="MetI-like_sf"/>
</dbReference>
<feature type="transmembrane region" description="Helical" evidence="7">
    <location>
        <begin position="40"/>
        <end position="58"/>
    </location>
</feature>
<dbReference type="InterPro" id="IPR050901">
    <property type="entry name" value="BP-dep_ABC_trans_perm"/>
</dbReference>
<feature type="transmembrane region" description="Helical" evidence="7">
    <location>
        <begin position="64"/>
        <end position="84"/>
    </location>
</feature>
<keyword evidence="10" id="KW-1185">Reference proteome</keyword>
<comment type="subcellular location">
    <subcellularLocation>
        <location evidence="1 7">Cell membrane</location>
        <topology evidence="1 7">Multi-pass membrane protein</topology>
    </subcellularLocation>
</comment>
<evidence type="ECO:0000256" key="2">
    <source>
        <dbReference type="ARBA" id="ARBA00022448"/>
    </source>
</evidence>
<proteinExistence type="inferred from homology"/>
<feature type="transmembrane region" description="Helical" evidence="7">
    <location>
        <begin position="12"/>
        <end position="33"/>
    </location>
</feature>
<dbReference type="Proteomes" id="UP001557465">
    <property type="component" value="Unassembled WGS sequence"/>
</dbReference>
<comment type="caution">
    <text evidence="9">The sequence shown here is derived from an EMBL/GenBank/DDBJ whole genome shotgun (WGS) entry which is preliminary data.</text>
</comment>
<dbReference type="Pfam" id="PF00528">
    <property type="entry name" value="BPD_transp_1"/>
    <property type="match status" value="1"/>
</dbReference>
<feature type="transmembrane region" description="Helical" evidence="7">
    <location>
        <begin position="311"/>
        <end position="336"/>
    </location>
</feature>
<keyword evidence="6 7" id="KW-0472">Membrane</keyword>
<feature type="transmembrane region" description="Helical" evidence="7">
    <location>
        <begin position="371"/>
        <end position="389"/>
    </location>
</feature>
<dbReference type="InterPro" id="IPR000515">
    <property type="entry name" value="MetI-like"/>
</dbReference>
<evidence type="ECO:0000256" key="7">
    <source>
        <dbReference type="RuleBase" id="RU363032"/>
    </source>
</evidence>
<evidence type="ECO:0000313" key="10">
    <source>
        <dbReference type="Proteomes" id="UP001557465"/>
    </source>
</evidence>
<evidence type="ECO:0000256" key="5">
    <source>
        <dbReference type="ARBA" id="ARBA00022989"/>
    </source>
</evidence>
<dbReference type="RefSeq" id="WP_368392627.1">
    <property type="nucleotide sequence ID" value="NZ_JBFRYC010000011.1"/>
</dbReference>
<evidence type="ECO:0000256" key="4">
    <source>
        <dbReference type="ARBA" id="ARBA00022692"/>
    </source>
</evidence>
<name>A0ABV3TN29_9RHOB</name>
<accession>A0ABV3TN29</accession>
<protein>
    <submittedName>
        <fullName evidence="9">Carbohydrate ABC transporter permease</fullName>
    </submittedName>
</protein>
<evidence type="ECO:0000256" key="3">
    <source>
        <dbReference type="ARBA" id="ARBA00022475"/>
    </source>
</evidence>
<dbReference type="PANTHER" id="PTHR32243">
    <property type="entry name" value="MALTOSE TRANSPORT SYSTEM PERMEASE-RELATED"/>
    <property type="match status" value="1"/>
</dbReference>
<feature type="transmembrane region" description="Helical" evidence="7">
    <location>
        <begin position="239"/>
        <end position="261"/>
    </location>
</feature>
<feature type="transmembrane region" description="Helical" evidence="7">
    <location>
        <begin position="267"/>
        <end position="290"/>
    </location>
</feature>
<feature type="transmembrane region" description="Helical" evidence="7">
    <location>
        <begin position="203"/>
        <end position="227"/>
    </location>
</feature>
<evidence type="ECO:0000259" key="8">
    <source>
        <dbReference type="PROSITE" id="PS50928"/>
    </source>
</evidence>
<comment type="similarity">
    <text evidence="7">Belongs to the binding-protein-dependent transport system permease family.</text>
</comment>
<dbReference type="SUPFAM" id="SSF161098">
    <property type="entry name" value="MetI-like"/>
    <property type="match status" value="1"/>
</dbReference>
<keyword evidence="5 7" id="KW-1133">Transmembrane helix</keyword>
<keyword evidence="3" id="KW-1003">Cell membrane</keyword>
<keyword evidence="2 7" id="KW-0813">Transport</keyword>
<dbReference type="PROSITE" id="PS50928">
    <property type="entry name" value="ABC_TM1"/>
    <property type="match status" value="1"/>
</dbReference>
<organism evidence="9 10">
    <name type="scientific">Thioclava arctica</name>
    <dbReference type="NCBI Taxonomy" id="3238301"/>
    <lineage>
        <taxon>Bacteria</taxon>
        <taxon>Pseudomonadati</taxon>
        <taxon>Pseudomonadota</taxon>
        <taxon>Alphaproteobacteria</taxon>
        <taxon>Rhodobacterales</taxon>
        <taxon>Paracoccaceae</taxon>
        <taxon>Thioclava</taxon>
    </lineage>
</organism>
<dbReference type="Gene3D" id="1.10.3720.10">
    <property type="entry name" value="MetI-like"/>
    <property type="match status" value="1"/>
</dbReference>
<evidence type="ECO:0000256" key="1">
    <source>
        <dbReference type="ARBA" id="ARBA00004651"/>
    </source>
</evidence>
<dbReference type="PANTHER" id="PTHR32243:SF18">
    <property type="entry name" value="INNER MEMBRANE ABC TRANSPORTER PERMEASE PROTEIN YCJP"/>
    <property type="match status" value="1"/>
</dbReference>
<feature type="domain" description="ABC transmembrane type-1" evidence="8">
    <location>
        <begin position="199"/>
        <end position="389"/>
    </location>
</feature>
<dbReference type="EMBL" id="JBFRYC010000011">
    <property type="protein sequence ID" value="MEX1663001.1"/>
    <property type="molecule type" value="Genomic_DNA"/>
</dbReference>